<accession>A0A9D2IL91</accession>
<name>A0A9D2IL91_9BACT</name>
<dbReference type="AlphaFoldDB" id="A0A9D2IL91"/>
<feature type="region of interest" description="Disordered" evidence="1">
    <location>
        <begin position="1"/>
        <end position="29"/>
    </location>
</feature>
<dbReference type="EMBL" id="DXCC01000004">
    <property type="protein sequence ID" value="HIZ14505.1"/>
    <property type="molecule type" value="Genomic_DNA"/>
</dbReference>
<sequence length="409" mass="46432">MQKDKTHYVPKLFTPRGESRDPFRAAPRTGGTAGCWRWGDDNLFPLALAEMFRRSVTHRRIVNDKADYIAGKGFSMGEGLPRLAAFVAHANRDGETLRQVFRKLAFDKMLFGNAFVEIVTDEAGTFLSLFHQDASRCRLARDDRHVLLHGDWSRAPRSGFRSLPLWPLTERGADGLLHAVIHYKDYEPAFSHYGVPAYVAGLNVSAITYKTDRWNISRLENSFQMSGVMLLDGGVDNEQQAEELARRAERKFAGRPGQVMFMIKDCEEGDSSRYIPITSANDGDWRDLHEQATADIVVAHSWFRSLSGLDYASGFNAERILHEYEIALNTVILAEQAELLEPLRSLMERVLGENCSSLAVVNRPPTRSKPLYMKVWEARRADGLDFDPQDERQQLFVAQITKYAMRNID</sequence>
<evidence type="ECO:0000313" key="2">
    <source>
        <dbReference type="EMBL" id="HIZ14505.1"/>
    </source>
</evidence>
<organism evidence="2 3">
    <name type="scientific">Candidatus Tidjanibacter faecipullorum</name>
    <dbReference type="NCBI Taxonomy" id="2838766"/>
    <lineage>
        <taxon>Bacteria</taxon>
        <taxon>Pseudomonadati</taxon>
        <taxon>Bacteroidota</taxon>
        <taxon>Bacteroidia</taxon>
        <taxon>Bacteroidales</taxon>
        <taxon>Rikenellaceae</taxon>
        <taxon>Tidjanibacter</taxon>
    </lineage>
</organism>
<reference evidence="2" key="1">
    <citation type="journal article" date="2021" name="PeerJ">
        <title>Extensive microbial diversity within the chicken gut microbiome revealed by metagenomics and culture.</title>
        <authorList>
            <person name="Gilroy R."/>
            <person name="Ravi A."/>
            <person name="Getino M."/>
            <person name="Pursley I."/>
            <person name="Horton D.L."/>
            <person name="Alikhan N.F."/>
            <person name="Baker D."/>
            <person name="Gharbi K."/>
            <person name="Hall N."/>
            <person name="Watson M."/>
            <person name="Adriaenssens E.M."/>
            <person name="Foster-Nyarko E."/>
            <person name="Jarju S."/>
            <person name="Secka A."/>
            <person name="Antonio M."/>
            <person name="Oren A."/>
            <person name="Chaudhuri R.R."/>
            <person name="La Ragione R."/>
            <person name="Hildebrand F."/>
            <person name="Pallen M.J."/>
        </authorList>
    </citation>
    <scope>NUCLEOTIDE SEQUENCE</scope>
    <source>
        <strain evidence="2">ChiHjej11B10-19426</strain>
    </source>
</reference>
<evidence type="ECO:0000256" key="1">
    <source>
        <dbReference type="SAM" id="MobiDB-lite"/>
    </source>
</evidence>
<gene>
    <name evidence="2" type="ORF">H9816_01120</name>
</gene>
<dbReference type="Proteomes" id="UP000824014">
    <property type="component" value="Unassembled WGS sequence"/>
</dbReference>
<reference evidence="2" key="2">
    <citation type="submission" date="2021-04" db="EMBL/GenBank/DDBJ databases">
        <authorList>
            <person name="Gilroy R."/>
        </authorList>
    </citation>
    <scope>NUCLEOTIDE SEQUENCE</scope>
    <source>
        <strain evidence="2">ChiHjej11B10-19426</strain>
    </source>
</reference>
<comment type="caution">
    <text evidence="2">The sequence shown here is derived from an EMBL/GenBank/DDBJ whole genome shotgun (WGS) entry which is preliminary data.</text>
</comment>
<proteinExistence type="predicted"/>
<protein>
    <submittedName>
        <fullName evidence="2">Phage portal protein</fullName>
    </submittedName>
</protein>
<evidence type="ECO:0000313" key="3">
    <source>
        <dbReference type="Proteomes" id="UP000824014"/>
    </source>
</evidence>